<dbReference type="SUPFAM" id="SSF69118">
    <property type="entry name" value="AhpD-like"/>
    <property type="match status" value="1"/>
</dbReference>
<dbReference type="PANTHER" id="PTHR35446:SF2">
    <property type="entry name" value="CARBOXYMUCONOLACTONE DECARBOXYLASE-LIKE DOMAIN-CONTAINING PROTEIN"/>
    <property type="match status" value="1"/>
</dbReference>
<evidence type="ECO:0000313" key="1">
    <source>
        <dbReference type="EMBL" id="KJL46956.1"/>
    </source>
</evidence>
<accession>A0A0M2HR52</accession>
<dbReference type="Gene3D" id="1.20.1290.10">
    <property type="entry name" value="AhpD-like"/>
    <property type="match status" value="1"/>
</dbReference>
<dbReference type="PATRIC" id="fig|273678.4.peg.3593"/>
<reference evidence="1 2" key="1">
    <citation type="submission" date="2015-02" db="EMBL/GenBank/DDBJ databases">
        <title>Draft genome sequences of ten Microbacterium spp. with emphasis on heavy metal contaminated environments.</title>
        <authorList>
            <person name="Corretto E."/>
        </authorList>
    </citation>
    <scope>NUCLEOTIDE SEQUENCE [LARGE SCALE GENOMIC DNA]</scope>
    <source>
        <strain evidence="1 2">SA35</strain>
    </source>
</reference>
<dbReference type="PANTHER" id="PTHR35446">
    <property type="entry name" value="SI:CH211-175M2.5"/>
    <property type="match status" value="1"/>
</dbReference>
<dbReference type="OrthoDB" id="153253at2"/>
<dbReference type="AlphaFoldDB" id="A0A0M2HR52"/>
<dbReference type="Proteomes" id="UP000033900">
    <property type="component" value="Unassembled WGS sequence"/>
</dbReference>
<keyword evidence="2" id="KW-1185">Reference proteome</keyword>
<dbReference type="InterPro" id="IPR029032">
    <property type="entry name" value="AhpD-like"/>
</dbReference>
<dbReference type="STRING" id="273678.RS84_03601"/>
<organism evidence="1 2">
    <name type="scientific">Microbacterium hydrocarbonoxydans</name>
    <dbReference type="NCBI Taxonomy" id="273678"/>
    <lineage>
        <taxon>Bacteria</taxon>
        <taxon>Bacillati</taxon>
        <taxon>Actinomycetota</taxon>
        <taxon>Actinomycetes</taxon>
        <taxon>Micrococcales</taxon>
        <taxon>Microbacteriaceae</taxon>
        <taxon>Microbacterium</taxon>
    </lineage>
</organism>
<dbReference type="EMBL" id="JYJB01000010">
    <property type="protein sequence ID" value="KJL46956.1"/>
    <property type="molecule type" value="Genomic_DNA"/>
</dbReference>
<protein>
    <submittedName>
        <fullName evidence="1">Carboxymuconolactone decarboxylase family protein</fullName>
    </submittedName>
</protein>
<dbReference type="RefSeq" id="WP_045259052.1">
    <property type="nucleotide sequence ID" value="NZ_JYJB01000010.1"/>
</dbReference>
<gene>
    <name evidence="1" type="ORF">RS84_03601</name>
</gene>
<proteinExistence type="predicted"/>
<comment type="caution">
    <text evidence="1">The sequence shown here is derived from an EMBL/GenBank/DDBJ whole genome shotgun (WGS) entry which is preliminary data.</text>
</comment>
<evidence type="ECO:0000313" key="2">
    <source>
        <dbReference type="Proteomes" id="UP000033900"/>
    </source>
</evidence>
<sequence>MIITPPAIDDATGHVAEMYATDVDDDGFVFAHTQAMALNPEAHEAFLTLIKAIVPSIGIRGYEAATLGAARAIGSGHCLLMHGRKTVRAGIVDEDGLSDFARGDDSAFGEAEQVIISYAQRLSTDPASMTDADTQALRDAGYSDRQIVDITLAAAARNYFSRALLALAVPLDEVPGLGPSVSEALRGAASGHSPVGPTADL</sequence>
<name>A0A0M2HR52_9MICO</name>